<evidence type="ECO:0000313" key="2">
    <source>
        <dbReference type="EMBL" id="MFD1309908.1"/>
    </source>
</evidence>
<dbReference type="SMART" id="SM00530">
    <property type="entry name" value="HTH_XRE"/>
    <property type="match status" value="1"/>
</dbReference>
<dbReference type="PROSITE" id="PS50943">
    <property type="entry name" value="HTH_CROC1"/>
    <property type="match status" value="1"/>
</dbReference>
<feature type="domain" description="HTH cro/C1-type" evidence="1">
    <location>
        <begin position="1"/>
        <end position="55"/>
    </location>
</feature>
<accession>A0ABW3XKC5</accession>
<reference evidence="3" key="1">
    <citation type="journal article" date="2019" name="Int. J. Syst. Evol. Microbiol.">
        <title>The Global Catalogue of Microorganisms (GCM) 10K type strain sequencing project: providing services to taxonomists for standard genome sequencing and annotation.</title>
        <authorList>
            <consortium name="The Broad Institute Genomics Platform"/>
            <consortium name="The Broad Institute Genome Sequencing Center for Infectious Disease"/>
            <person name="Wu L."/>
            <person name="Ma J."/>
        </authorList>
    </citation>
    <scope>NUCLEOTIDE SEQUENCE [LARGE SCALE GENOMIC DNA]</scope>
    <source>
        <strain evidence="3">CGMCC 4.7020</strain>
    </source>
</reference>
<dbReference type="Proteomes" id="UP001597058">
    <property type="component" value="Unassembled WGS sequence"/>
</dbReference>
<dbReference type="SUPFAM" id="SSF47413">
    <property type="entry name" value="lambda repressor-like DNA-binding domains"/>
    <property type="match status" value="1"/>
</dbReference>
<evidence type="ECO:0000313" key="3">
    <source>
        <dbReference type="Proteomes" id="UP001597058"/>
    </source>
</evidence>
<gene>
    <name evidence="2" type="ORF">ACFQ5X_29105</name>
</gene>
<protein>
    <submittedName>
        <fullName evidence="2">Helix-turn-helix domain-containing protein</fullName>
    </submittedName>
</protein>
<evidence type="ECO:0000259" key="1">
    <source>
        <dbReference type="PROSITE" id="PS50943"/>
    </source>
</evidence>
<keyword evidence="3" id="KW-1185">Reference proteome</keyword>
<dbReference type="CDD" id="cd00093">
    <property type="entry name" value="HTH_XRE"/>
    <property type="match status" value="1"/>
</dbReference>
<dbReference type="InterPro" id="IPR010982">
    <property type="entry name" value="Lambda_DNA-bd_dom_sf"/>
</dbReference>
<dbReference type="Pfam" id="PF01381">
    <property type="entry name" value="HTH_3"/>
    <property type="match status" value="1"/>
</dbReference>
<proteinExistence type="predicted"/>
<sequence length="58" mass="6621">MRKRREHANLSQEQLGLRAGIPRLTIQRIESGATDARIGWLLRIAHDLDVPASNFLEE</sequence>
<comment type="caution">
    <text evidence="2">The sequence shown here is derived from an EMBL/GenBank/DDBJ whole genome shotgun (WGS) entry which is preliminary data.</text>
</comment>
<name>A0ABW3XKC5_9ACTN</name>
<organism evidence="2 3">
    <name type="scientific">Streptomyces kaempferi</name>
    <dbReference type="NCBI Taxonomy" id="333725"/>
    <lineage>
        <taxon>Bacteria</taxon>
        <taxon>Bacillati</taxon>
        <taxon>Actinomycetota</taxon>
        <taxon>Actinomycetes</taxon>
        <taxon>Kitasatosporales</taxon>
        <taxon>Streptomycetaceae</taxon>
        <taxon>Streptomyces</taxon>
    </lineage>
</organism>
<dbReference type="EMBL" id="JBHTMM010000043">
    <property type="protein sequence ID" value="MFD1309908.1"/>
    <property type="molecule type" value="Genomic_DNA"/>
</dbReference>
<dbReference type="Gene3D" id="1.10.260.40">
    <property type="entry name" value="lambda repressor-like DNA-binding domains"/>
    <property type="match status" value="1"/>
</dbReference>
<dbReference type="RefSeq" id="WP_381329411.1">
    <property type="nucleotide sequence ID" value="NZ_JBHTMM010000043.1"/>
</dbReference>
<dbReference type="InterPro" id="IPR001387">
    <property type="entry name" value="Cro/C1-type_HTH"/>
</dbReference>